<keyword evidence="3" id="KW-1185">Reference proteome</keyword>
<protein>
    <submittedName>
        <fullName evidence="2">Cbb3-type cytochrome c oxidase subunit 3</fullName>
    </submittedName>
</protein>
<name>A0ABT5WWD8_9SPHN</name>
<proteinExistence type="predicted"/>
<dbReference type="Proteomes" id="UP001216253">
    <property type="component" value="Unassembled WGS sequence"/>
</dbReference>
<evidence type="ECO:0000313" key="2">
    <source>
        <dbReference type="EMBL" id="MDE8654219.1"/>
    </source>
</evidence>
<dbReference type="RefSeq" id="WP_275230340.1">
    <property type="nucleotide sequence ID" value="NZ_JARESE010000076.1"/>
</dbReference>
<evidence type="ECO:0000256" key="1">
    <source>
        <dbReference type="SAM" id="Phobius"/>
    </source>
</evidence>
<gene>
    <name evidence="2" type="ORF">PYV00_21215</name>
</gene>
<keyword evidence="1" id="KW-0812">Transmembrane</keyword>
<organism evidence="2 3">
    <name type="scientific">Novosphingobium album</name>
    <name type="common">ex Liu et al. 2023</name>
    <dbReference type="NCBI Taxonomy" id="3031130"/>
    <lineage>
        <taxon>Bacteria</taxon>
        <taxon>Pseudomonadati</taxon>
        <taxon>Pseudomonadota</taxon>
        <taxon>Alphaproteobacteria</taxon>
        <taxon>Sphingomonadales</taxon>
        <taxon>Sphingomonadaceae</taxon>
        <taxon>Novosphingobium</taxon>
    </lineage>
</organism>
<comment type="caution">
    <text evidence="2">The sequence shown here is derived from an EMBL/GenBank/DDBJ whole genome shotgun (WGS) entry which is preliminary data.</text>
</comment>
<dbReference type="Pfam" id="PF05545">
    <property type="entry name" value="FixQ"/>
    <property type="match status" value="1"/>
</dbReference>
<accession>A0ABT5WWD8</accession>
<dbReference type="InterPro" id="IPR008621">
    <property type="entry name" value="Cbb3-typ_cyt_oxidase_comp"/>
</dbReference>
<keyword evidence="1" id="KW-1133">Transmembrane helix</keyword>
<reference evidence="2 3" key="1">
    <citation type="submission" date="2023-03" db="EMBL/GenBank/DDBJ databases">
        <title>NovoSphingobium album sp. nov. isolated from polycyclic aromatic hydrocarbons- and heavy-metal polluted soil.</title>
        <authorList>
            <person name="Liu Z."/>
            <person name="Wang K."/>
        </authorList>
    </citation>
    <scope>NUCLEOTIDE SEQUENCE [LARGE SCALE GENOMIC DNA]</scope>
    <source>
        <strain evidence="2 3">H3SJ31-1</strain>
    </source>
</reference>
<feature type="transmembrane region" description="Helical" evidence="1">
    <location>
        <begin position="15"/>
        <end position="33"/>
    </location>
</feature>
<sequence>MDIAHHTLVAFAKSFGLFYLLAMAAVALLYACWPGNRSRFDKAARDIIEDEDKPWR</sequence>
<evidence type="ECO:0000313" key="3">
    <source>
        <dbReference type="Proteomes" id="UP001216253"/>
    </source>
</evidence>
<dbReference type="EMBL" id="JARESE010000076">
    <property type="protein sequence ID" value="MDE8654219.1"/>
    <property type="molecule type" value="Genomic_DNA"/>
</dbReference>
<keyword evidence="1" id="KW-0472">Membrane</keyword>